<reference evidence="4 5" key="1">
    <citation type="journal article" date="2016" name="Nat. Commun.">
        <title>Thousands of microbial genomes shed light on interconnected biogeochemical processes in an aquifer system.</title>
        <authorList>
            <person name="Anantharaman K."/>
            <person name="Brown C.T."/>
            <person name="Hug L.A."/>
            <person name="Sharon I."/>
            <person name="Castelle C.J."/>
            <person name="Probst A.J."/>
            <person name="Thomas B.C."/>
            <person name="Singh A."/>
            <person name="Wilkins M.J."/>
            <person name="Karaoz U."/>
            <person name="Brodie E.L."/>
            <person name="Williams K.H."/>
            <person name="Hubbard S.S."/>
            <person name="Banfield J.F."/>
        </authorList>
    </citation>
    <scope>NUCLEOTIDE SEQUENCE [LARGE SCALE GENOMIC DNA]</scope>
</reference>
<dbReference type="AlphaFoldDB" id="A0A1F6A2M4"/>
<dbReference type="Gene3D" id="3.90.1150.10">
    <property type="entry name" value="Aspartate Aminotransferase, domain 1"/>
    <property type="match status" value="1"/>
</dbReference>
<evidence type="ECO:0000256" key="1">
    <source>
        <dbReference type="ARBA" id="ARBA00001933"/>
    </source>
</evidence>
<comment type="cofactor">
    <cofactor evidence="1 3">
        <name>pyridoxal 5'-phosphate</name>
        <dbReference type="ChEBI" id="CHEBI:597326"/>
    </cofactor>
</comment>
<proteinExistence type="inferred from homology"/>
<evidence type="ECO:0000313" key="5">
    <source>
        <dbReference type="Proteomes" id="UP000176253"/>
    </source>
</evidence>
<dbReference type="SUPFAM" id="SSF53383">
    <property type="entry name" value="PLP-dependent transferases"/>
    <property type="match status" value="1"/>
</dbReference>
<sequence length="497" mass="57495">MNEQDIAQQDLADDFEELIYLLDNNLGNLHRFYSDIKKVRKYIIGESYKLIINNLERSIYKNTAYKNGIIKIKRQIGAENNEKIRAEKHQYQDLVRIITKLSAALITATDWQSPSFDFSLAPAAGRQTGKISGTVNDYKRDVHLDEKYYEEAYVREYIDAKYKFFLKAYLTNSGQAAFQTILTYLSSENKIAGKVMVGRSSYFQYKQILKGTFGWKTILIPEMNNKVIMERIRKEKPGVIFIDSLTNSAEIAVPDLNSILDYIYRTAEKDIYIIIDNTCLAVSCQPFLLRKTNKKVHLITFESLNKYYQFGLDLVTAGVIICDNREAGGIFEYRKHAGTNISDTSVYALSKPNRKLLKKRLNRHQRNARELAKYLSETDRQGDKIEKIIYPGLDNHPAYDWSKELEFKGSFLNIKFKEQYDNPKYMKKLMDLVIKTGRQKEVNIIGGTSFGLNTTRIYLTSLWTKFGKPFLRVSLGTEDYLTLTKIKAVFGKVIEKF</sequence>
<dbReference type="InterPro" id="IPR015421">
    <property type="entry name" value="PyrdxlP-dep_Trfase_major"/>
</dbReference>
<dbReference type="Pfam" id="PF01053">
    <property type="entry name" value="Cys_Met_Meta_PP"/>
    <property type="match status" value="1"/>
</dbReference>
<dbReference type="GO" id="GO:0005737">
    <property type="term" value="C:cytoplasm"/>
    <property type="evidence" value="ECO:0007669"/>
    <property type="project" value="TreeGrafter"/>
</dbReference>
<evidence type="ECO:0000256" key="2">
    <source>
        <dbReference type="ARBA" id="ARBA00022898"/>
    </source>
</evidence>
<dbReference type="GO" id="GO:0016846">
    <property type="term" value="F:carbon-sulfur lyase activity"/>
    <property type="evidence" value="ECO:0007669"/>
    <property type="project" value="TreeGrafter"/>
</dbReference>
<dbReference type="PANTHER" id="PTHR11808:SF90">
    <property type="entry name" value="CYSTATHIONINE GAMMA-SYNTHASE"/>
    <property type="match status" value="1"/>
</dbReference>
<dbReference type="STRING" id="1798383.A3D78_05715"/>
<evidence type="ECO:0000256" key="3">
    <source>
        <dbReference type="RuleBase" id="RU362118"/>
    </source>
</evidence>
<evidence type="ECO:0008006" key="6">
    <source>
        <dbReference type="Google" id="ProtNLM"/>
    </source>
</evidence>
<dbReference type="Proteomes" id="UP000176253">
    <property type="component" value="Unassembled WGS sequence"/>
</dbReference>
<dbReference type="PANTHER" id="PTHR11808">
    <property type="entry name" value="TRANS-SULFURATION ENZYME FAMILY MEMBER"/>
    <property type="match status" value="1"/>
</dbReference>
<dbReference type="InterPro" id="IPR000277">
    <property type="entry name" value="Cys/Met-Metab_PyrdxlP-dep_enz"/>
</dbReference>
<evidence type="ECO:0000313" key="4">
    <source>
        <dbReference type="EMBL" id="OGG18925.1"/>
    </source>
</evidence>
<dbReference type="Gene3D" id="3.40.640.10">
    <property type="entry name" value="Type I PLP-dependent aspartate aminotransferase-like (Major domain)"/>
    <property type="match status" value="1"/>
</dbReference>
<comment type="similarity">
    <text evidence="3">Belongs to the trans-sulfuration enzymes family.</text>
</comment>
<dbReference type="GO" id="GO:0019346">
    <property type="term" value="P:transsulfuration"/>
    <property type="evidence" value="ECO:0007669"/>
    <property type="project" value="InterPro"/>
</dbReference>
<gene>
    <name evidence="4" type="ORF">A3D78_05715</name>
</gene>
<dbReference type="InterPro" id="IPR015424">
    <property type="entry name" value="PyrdxlP-dep_Trfase"/>
</dbReference>
<dbReference type="EMBL" id="MFJM01000012">
    <property type="protein sequence ID" value="OGG18925.1"/>
    <property type="molecule type" value="Genomic_DNA"/>
</dbReference>
<keyword evidence="2 3" id="KW-0663">Pyridoxal phosphate</keyword>
<accession>A0A1F6A2M4</accession>
<comment type="caution">
    <text evidence="4">The sequence shown here is derived from an EMBL/GenBank/DDBJ whole genome shotgun (WGS) entry which is preliminary data.</text>
</comment>
<organism evidence="4 5">
    <name type="scientific">Candidatus Gottesmanbacteria bacterium RIFCSPHIGHO2_02_FULL_39_14</name>
    <dbReference type="NCBI Taxonomy" id="1798383"/>
    <lineage>
        <taxon>Bacteria</taxon>
        <taxon>Candidatus Gottesmaniibacteriota</taxon>
    </lineage>
</organism>
<name>A0A1F6A2M4_9BACT</name>
<dbReference type="InterPro" id="IPR015422">
    <property type="entry name" value="PyrdxlP-dep_Trfase_small"/>
</dbReference>
<dbReference type="GO" id="GO:0030170">
    <property type="term" value="F:pyridoxal phosphate binding"/>
    <property type="evidence" value="ECO:0007669"/>
    <property type="project" value="InterPro"/>
</dbReference>
<protein>
    <recommendedName>
        <fullName evidence="6">Cystathionine beta-lyase</fullName>
    </recommendedName>
</protein>